<gene>
    <name evidence="2" type="ORF">ESZ00_17395</name>
</gene>
<dbReference type="OrthoDB" id="115117at2"/>
<dbReference type="AlphaFoldDB" id="A0A4Q1SA64"/>
<evidence type="ECO:0000313" key="2">
    <source>
        <dbReference type="EMBL" id="RXS93815.1"/>
    </source>
</evidence>
<reference evidence="2 3" key="1">
    <citation type="journal article" date="2016" name="Int. J. Syst. Evol. Microbiol.">
        <title>Acidipila dinghuensis sp. nov., an acidobacterium isolated from forest soil.</title>
        <authorList>
            <person name="Jiang Y.W."/>
            <person name="Wang J."/>
            <person name="Chen M.H."/>
            <person name="Lv Y.Y."/>
            <person name="Qiu L.H."/>
        </authorList>
    </citation>
    <scope>NUCLEOTIDE SEQUENCE [LARGE SCALE GENOMIC DNA]</scope>
    <source>
        <strain evidence="2 3">DHOF10</strain>
    </source>
</reference>
<feature type="transmembrane region" description="Helical" evidence="1">
    <location>
        <begin position="32"/>
        <end position="53"/>
    </location>
</feature>
<evidence type="ECO:0000256" key="1">
    <source>
        <dbReference type="SAM" id="Phobius"/>
    </source>
</evidence>
<dbReference type="RefSeq" id="WP_129209661.1">
    <property type="nucleotide sequence ID" value="NZ_BMGU01000002.1"/>
</dbReference>
<accession>A0A4Q1SA64</accession>
<keyword evidence="1" id="KW-0472">Membrane</keyword>
<dbReference type="Proteomes" id="UP000290253">
    <property type="component" value="Unassembled WGS sequence"/>
</dbReference>
<dbReference type="EMBL" id="SDMK01000004">
    <property type="protein sequence ID" value="RXS93815.1"/>
    <property type="molecule type" value="Genomic_DNA"/>
</dbReference>
<comment type="caution">
    <text evidence="2">The sequence shown here is derived from an EMBL/GenBank/DDBJ whole genome shotgun (WGS) entry which is preliminary data.</text>
</comment>
<dbReference type="SUPFAM" id="SSF81901">
    <property type="entry name" value="HCP-like"/>
    <property type="match status" value="1"/>
</dbReference>
<proteinExistence type="predicted"/>
<keyword evidence="1" id="KW-0812">Transmembrane</keyword>
<organism evidence="2 3">
    <name type="scientific">Silvibacterium dinghuense</name>
    <dbReference type="NCBI Taxonomy" id="1560006"/>
    <lineage>
        <taxon>Bacteria</taxon>
        <taxon>Pseudomonadati</taxon>
        <taxon>Acidobacteriota</taxon>
        <taxon>Terriglobia</taxon>
        <taxon>Terriglobales</taxon>
        <taxon>Acidobacteriaceae</taxon>
        <taxon>Silvibacterium</taxon>
    </lineage>
</organism>
<evidence type="ECO:0000313" key="3">
    <source>
        <dbReference type="Proteomes" id="UP000290253"/>
    </source>
</evidence>
<keyword evidence="1" id="KW-1133">Transmembrane helix</keyword>
<protein>
    <submittedName>
        <fullName evidence="2">Coatomer subunit epsilon</fullName>
    </submittedName>
</protein>
<keyword evidence="3" id="KW-1185">Reference proteome</keyword>
<sequence>MDTQTRHALKQDGFAEATASSLDWLQTNRSSVIKLTVLVVVIAVVATVAAIVYNTRSAKADDLFGQAMDIYNTPLQAPGQPAVPNQTNYKTAADRAKAANPLFVQVADQYNLLGTGKNAAYFAGLTYMDLNQTASAEKELQQAGGAHDSGIASLAKMALAGLYRQTGRDSQAVDLYNEVIQHPTAAVSASAAKLELAGYYESSNPALAKKLYAEIKDQDKGTAAAQIATQKLAGGK</sequence>
<name>A0A4Q1SA64_9BACT</name>